<dbReference type="EMBL" id="CP018789">
    <property type="protein sequence ID" value="ARR00296.1"/>
    <property type="molecule type" value="Genomic_DNA"/>
</dbReference>
<organism evidence="1 2">
    <name type="scientific">Campylobacter porcelli</name>
    <dbReference type="NCBI Taxonomy" id="1660073"/>
    <lineage>
        <taxon>Bacteria</taxon>
        <taxon>Pseudomonadati</taxon>
        <taxon>Campylobacterota</taxon>
        <taxon>Epsilonproteobacteria</taxon>
        <taxon>Campylobacterales</taxon>
        <taxon>Campylobacteraceae</taxon>
        <taxon>Campylobacter</taxon>
    </lineage>
</organism>
<evidence type="ECO:0000313" key="1">
    <source>
        <dbReference type="EMBL" id="ARR00296.1"/>
    </source>
</evidence>
<proteinExistence type="predicted"/>
<reference evidence="2" key="1">
    <citation type="journal article" date="2017" name="Genome Biol. Evol.">
        <title>Comparative Genomic Analysis Identifies a Campylobacter Clade Deficient in Selenium Metabolism.</title>
        <authorList>
            <person name="Miller W.G."/>
            <person name="Yee E."/>
            <person name="Lopes B.S."/>
            <person name="Chapman M.H."/>
            <person name="Huynh S."/>
            <person name="Bono J.L."/>
            <person name="Parker C.T."/>
            <person name="Strachan N.J.C."/>
            <person name="Forbes K.J."/>
        </authorList>
    </citation>
    <scope>NUCLEOTIDE SEQUENCE [LARGE SCALE GENOMIC DNA]</scope>
    <source>
        <strain evidence="2">RM6137</strain>
    </source>
</reference>
<dbReference type="Proteomes" id="UP000194260">
    <property type="component" value="Chromosome"/>
</dbReference>
<dbReference type="Pfam" id="PF09669">
    <property type="entry name" value="Phage_pRha"/>
    <property type="match status" value="1"/>
</dbReference>
<evidence type="ECO:0000313" key="2">
    <source>
        <dbReference type="Proteomes" id="UP000194260"/>
    </source>
</evidence>
<accession>A0A1X9SVU1</accession>
<protein>
    <submittedName>
        <fullName evidence="1">Phage regulatory protein, Rha family</fullName>
    </submittedName>
</protein>
<sequence>MAVLVSVAVVNKAFSAGFSLLVMGFTGEKAYRWKIEFIKAFNKMEAMLKVACGKLYHMSFSHIRALDNALKNSI</sequence>
<dbReference type="KEGG" id="camy:CSUIS_0457"/>
<dbReference type="InterPro" id="IPR014054">
    <property type="entry name" value="Phage_regulatory_Rha"/>
</dbReference>
<dbReference type="AlphaFoldDB" id="A0A1X9SVU1"/>
<gene>
    <name evidence="1" type="ORF">CSUIS_0457</name>
</gene>
<name>A0A1X9SVU1_9BACT</name>